<comment type="caution">
    <text evidence="1">The sequence shown here is derived from an EMBL/GenBank/DDBJ whole genome shotgun (WGS) entry which is preliminary data.</text>
</comment>
<organism evidence="1 2">
    <name type="scientific">Halteria grandinella</name>
    <dbReference type="NCBI Taxonomy" id="5974"/>
    <lineage>
        <taxon>Eukaryota</taxon>
        <taxon>Sar</taxon>
        <taxon>Alveolata</taxon>
        <taxon>Ciliophora</taxon>
        <taxon>Intramacronucleata</taxon>
        <taxon>Spirotrichea</taxon>
        <taxon>Stichotrichia</taxon>
        <taxon>Sporadotrichida</taxon>
        <taxon>Halteriidae</taxon>
        <taxon>Halteria</taxon>
    </lineage>
</organism>
<evidence type="ECO:0000313" key="1">
    <source>
        <dbReference type="EMBL" id="TNV86218.1"/>
    </source>
</evidence>
<gene>
    <name evidence="1" type="ORF">FGO68_gene3443</name>
</gene>
<dbReference type="Proteomes" id="UP000785679">
    <property type="component" value="Unassembled WGS sequence"/>
</dbReference>
<protein>
    <submittedName>
        <fullName evidence="1">Uncharacterized protein</fullName>
    </submittedName>
</protein>
<keyword evidence="2" id="KW-1185">Reference proteome</keyword>
<dbReference type="EMBL" id="RRYP01001234">
    <property type="protein sequence ID" value="TNV86218.1"/>
    <property type="molecule type" value="Genomic_DNA"/>
</dbReference>
<reference evidence="1" key="1">
    <citation type="submission" date="2019-06" db="EMBL/GenBank/DDBJ databases">
        <authorList>
            <person name="Zheng W."/>
        </authorList>
    </citation>
    <scope>NUCLEOTIDE SEQUENCE</scope>
    <source>
        <strain evidence="1">QDHG01</strain>
    </source>
</reference>
<evidence type="ECO:0000313" key="2">
    <source>
        <dbReference type="Proteomes" id="UP000785679"/>
    </source>
</evidence>
<dbReference type="AlphaFoldDB" id="A0A8J8P3E5"/>
<accession>A0A8J8P3E5</accession>
<name>A0A8J8P3E5_HALGN</name>
<proteinExistence type="predicted"/>
<sequence length="76" mass="8602">MYQCLPCFAHLIRTVAPLCRIVLSLLSQQIRVSLLQFLICDLFLCFETAHIVFVGFWMGDQCGQLVLLGEIATEDP</sequence>